<gene>
    <name evidence="2" type="ORF">C7448_103143</name>
</gene>
<protein>
    <submittedName>
        <fullName evidence="2">Uncharacterized protein</fullName>
    </submittedName>
</protein>
<dbReference type="EMBL" id="QUNS01000003">
    <property type="protein sequence ID" value="REH52411.1"/>
    <property type="molecule type" value="Genomic_DNA"/>
</dbReference>
<sequence>MKKENKTMYYVITGAAIMLSLVMVFAFEKGELLGEIIAK</sequence>
<evidence type="ECO:0000313" key="3">
    <source>
        <dbReference type="Proteomes" id="UP000256884"/>
    </source>
</evidence>
<name>A0A3E0I1D4_9FLAO</name>
<comment type="caution">
    <text evidence="2">The sequence shown here is derived from an EMBL/GenBank/DDBJ whole genome shotgun (WGS) entry which is preliminary data.</text>
</comment>
<keyword evidence="3" id="KW-1185">Reference proteome</keyword>
<accession>A0A3E0I1D4</accession>
<dbReference type="AlphaFoldDB" id="A0A3E0I1D4"/>
<keyword evidence="1" id="KW-0812">Transmembrane</keyword>
<reference evidence="2 3" key="1">
    <citation type="submission" date="2018-08" db="EMBL/GenBank/DDBJ databases">
        <title>Genomic Encyclopedia of Type Strains, Phase IV (KMG-IV): sequencing the most valuable type-strain genomes for metagenomic binning, comparative biology and taxonomic classification.</title>
        <authorList>
            <person name="Goeker M."/>
        </authorList>
    </citation>
    <scope>NUCLEOTIDE SEQUENCE [LARGE SCALE GENOMIC DNA]</scope>
    <source>
        <strain evidence="2 3">DSM 18841</strain>
    </source>
</reference>
<organism evidence="2 3">
    <name type="scientific">Tenacibaculum gallaicum</name>
    <dbReference type="NCBI Taxonomy" id="561505"/>
    <lineage>
        <taxon>Bacteria</taxon>
        <taxon>Pseudomonadati</taxon>
        <taxon>Bacteroidota</taxon>
        <taxon>Flavobacteriia</taxon>
        <taxon>Flavobacteriales</taxon>
        <taxon>Flavobacteriaceae</taxon>
        <taxon>Tenacibaculum</taxon>
    </lineage>
</organism>
<dbReference type="Proteomes" id="UP000256884">
    <property type="component" value="Unassembled WGS sequence"/>
</dbReference>
<keyword evidence="1" id="KW-1133">Transmembrane helix</keyword>
<feature type="transmembrane region" description="Helical" evidence="1">
    <location>
        <begin position="7"/>
        <end position="27"/>
    </location>
</feature>
<evidence type="ECO:0000256" key="1">
    <source>
        <dbReference type="SAM" id="Phobius"/>
    </source>
</evidence>
<keyword evidence="1" id="KW-0472">Membrane</keyword>
<evidence type="ECO:0000313" key="2">
    <source>
        <dbReference type="EMBL" id="REH52411.1"/>
    </source>
</evidence>
<proteinExistence type="predicted"/>